<name>A0A429X2F6_SIMTE</name>
<dbReference type="RefSeq" id="WP_120118312.1">
    <property type="nucleotide sequence ID" value="NZ_QYTW02000030.1"/>
</dbReference>
<protein>
    <submittedName>
        <fullName evidence="1">Uncharacterized protein</fullName>
    </submittedName>
</protein>
<reference evidence="1 2" key="1">
    <citation type="submission" date="2018-12" db="EMBL/GenBank/DDBJ databases">
        <authorList>
            <person name="Sun L."/>
            <person name="Chen Z."/>
        </authorList>
    </citation>
    <scope>NUCLEOTIDE SEQUENCE [LARGE SCALE GENOMIC DNA]</scope>
    <source>
        <strain evidence="1 2">LMG 29736</strain>
    </source>
</reference>
<comment type="caution">
    <text evidence="1">The sequence shown here is derived from an EMBL/GenBank/DDBJ whole genome shotgun (WGS) entry which is preliminary data.</text>
</comment>
<evidence type="ECO:0000313" key="2">
    <source>
        <dbReference type="Proteomes" id="UP000287296"/>
    </source>
</evidence>
<proteinExistence type="predicted"/>
<gene>
    <name evidence="1" type="ORF">D5F11_021630</name>
</gene>
<dbReference type="OrthoDB" id="2991094at2"/>
<sequence>MEKRSIDNATVNILLELDGKVHLVGMEKDALDTITFLIKRSTEQIVETGKTQMELLNFLNYKRED</sequence>
<accession>A0A429X2F6</accession>
<dbReference type="AlphaFoldDB" id="A0A429X2F6"/>
<dbReference type="Proteomes" id="UP000287296">
    <property type="component" value="Unassembled WGS sequence"/>
</dbReference>
<organism evidence="1 2">
    <name type="scientific">Siminovitchia terrae</name>
    <name type="common">Bacillus terrae</name>
    <dbReference type="NCBI Taxonomy" id="1914933"/>
    <lineage>
        <taxon>Bacteria</taxon>
        <taxon>Bacillati</taxon>
        <taxon>Bacillota</taxon>
        <taxon>Bacilli</taxon>
        <taxon>Bacillales</taxon>
        <taxon>Bacillaceae</taxon>
        <taxon>Siminovitchia</taxon>
    </lineage>
</organism>
<dbReference type="EMBL" id="QYTW02000030">
    <property type="protein sequence ID" value="RST57664.1"/>
    <property type="molecule type" value="Genomic_DNA"/>
</dbReference>
<evidence type="ECO:0000313" key="1">
    <source>
        <dbReference type="EMBL" id="RST57664.1"/>
    </source>
</evidence>